<dbReference type="EMBL" id="WTPW01000088">
    <property type="protein sequence ID" value="KAF0550194.1"/>
    <property type="molecule type" value="Genomic_DNA"/>
</dbReference>
<sequence>MIIEKLFQKYRKTEPTSLFVLKNFVLILLLIALLGYTWLIIWGIYNDNPIIQNSLAEETYIPAPYILLTATQKTNISCHFVNVSGAHDCNEYVFPYINDAGKTGVVETYSEYFVKEDLKFSTTTNNGISFLEFKIYLNDTSFNLSDSKSAPLIFLVLQDLDYSKQRRTLLSNQLPTYSQLPKSLAGLNLHALASFYSYKAKIKRRRKEIMLPSWENFLGFSSKLESIPYLTSTLETFPLLNDSSEFPTLTLLTKIEIDVQSFIVQVEIDKRTKTVINSLGLIGGAWGFAATIYAMFFGKF</sequence>
<gene>
    <name evidence="2" type="ORF">F8M41_024940</name>
</gene>
<name>A0A8H4ET13_GIGMA</name>
<evidence type="ECO:0000256" key="1">
    <source>
        <dbReference type="SAM" id="Phobius"/>
    </source>
</evidence>
<dbReference type="OrthoDB" id="2421077at2759"/>
<feature type="transmembrane region" description="Helical" evidence="1">
    <location>
        <begin position="20"/>
        <end position="45"/>
    </location>
</feature>
<proteinExistence type="predicted"/>
<keyword evidence="1" id="KW-0472">Membrane</keyword>
<protein>
    <submittedName>
        <fullName evidence="2">Uncharacterized protein</fullName>
    </submittedName>
</protein>
<reference evidence="2 3" key="1">
    <citation type="journal article" date="2019" name="Environ. Microbiol.">
        <title>At the nexus of three kingdoms: the genome of the mycorrhizal fungus Gigaspora margarita provides insights into plant, endobacterial and fungal interactions.</title>
        <authorList>
            <person name="Venice F."/>
            <person name="Ghignone S."/>
            <person name="Salvioli di Fossalunga A."/>
            <person name="Amselem J."/>
            <person name="Novero M."/>
            <person name="Xianan X."/>
            <person name="Sedzielewska Toro K."/>
            <person name="Morin E."/>
            <person name="Lipzen A."/>
            <person name="Grigoriev I.V."/>
            <person name="Henrissat B."/>
            <person name="Martin F.M."/>
            <person name="Bonfante P."/>
        </authorList>
    </citation>
    <scope>NUCLEOTIDE SEQUENCE [LARGE SCALE GENOMIC DNA]</scope>
    <source>
        <strain evidence="2 3">BEG34</strain>
    </source>
</reference>
<keyword evidence="1" id="KW-0812">Transmembrane</keyword>
<feature type="transmembrane region" description="Helical" evidence="1">
    <location>
        <begin position="275"/>
        <end position="296"/>
    </location>
</feature>
<comment type="caution">
    <text evidence="2">The sequence shown here is derived from an EMBL/GenBank/DDBJ whole genome shotgun (WGS) entry which is preliminary data.</text>
</comment>
<dbReference type="Proteomes" id="UP000439903">
    <property type="component" value="Unassembled WGS sequence"/>
</dbReference>
<accession>A0A8H4ET13</accession>
<keyword evidence="3" id="KW-1185">Reference proteome</keyword>
<dbReference type="AlphaFoldDB" id="A0A8H4ET13"/>
<evidence type="ECO:0000313" key="2">
    <source>
        <dbReference type="EMBL" id="KAF0550194.1"/>
    </source>
</evidence>
<evidence type="ECO:0000313" key="3">
    <source>
        <dbReference type="Proteomes" id="UP000439903"/>
    </source>
</evidence>
<keyword evidence="1" id="KW-1133">Transmembrane helix</keyword>
<organism evidence="2 3">
    <name type="scientific">Gigaspora margarita</name>
    <dbReference type="NCBI Taxonomy" id="4874"/>
    <lineage>
        <taxon>Eukaryota</taxon>
        <taxon>Fungi</taxon>
        <taxon>Fungi incertae sedis</taxon>
        <taxon>Mucoromycota</taxon>
        <taxon>Glomeromycotina</taxon>
        <taxon>Glomeromycetes</taxon>
        <taxon>Diversisporales</taxon>
        <taxon>Gigasporaceae</taxon>
        <taxon>Gigaspora</taxon>
    </lineage>
</organism>